<dbReference type="HOGENOM" id="CLU_036034_1_0_1"/>
<reference evidence="2 4" key="2">
    <citation type="journal article" date="2013" name="Nature">
        <title>Insights into bilaterian evolution from three spiralian genomes.</title>
        <authorList>
            <person name="Simakov O."/>
            <person name="Marletaz F."/>
            <person name="Cho S.J."/>
            <person name="Edsinger-Gonzales E."/>
            <person name="Havlak P."/>
            <person name="Hellsten U."/>
            <person name="Kuo D.H."/>
            <person name="Larsson T."/>
            <person name="Lv J."/>
            <person name="Arendt D."/>
            <person name="Savage R."/>
            <person name="Osoegawa K."/>
            <person name="de Jong P."/>
            <person name="Grimwood J."/>
            <person name="Chapman J.A."/>
            <person name="Shapiro H."/>
            <person name="Aerts A."/>
            <person name="Otillar R.P."/>
            <person name="Terry A.Y."/>
            <person name="Boore J.L."/>
            <person name="Grigoriev I.V."/>
            <person name="Lindberg D.R."/>
            <person name="Seaver E.C."/>
            <person name="Weisblat D.A."/>
            <person name="Putnam N.H."/>
            <person name="Rokhsar D.S."/>
        </authorList>
    </citation>
    <scope>NUCLEOTIDE SEQUENCE</scope>
    <source>
        <strain evidence="2 4">I ESC-2004</strain>
    </source>
</reference>
<reference evidence="3" key="3">
    <citation type="submission" date="2015-06" db="UniProtKB">
        <authorList>
            <consortium name="EnsemblMetazoa"/>
        </authorList>
    </citation>
    <scope>IDENTIFICATION</scope>
</reference>
<reference evidence="4" key="1">
    <citation type="submission" date="2012-12" db="EMBL/GenBank/DDBJ databases">
        <authorList>
            <person name="Hellsten U."/>
            <person name="Grimwood J."/>
            <person name="Chapman J.A."/>
            <person name="Shapiro H."/>
            <person name="Aerts A."/>
            <person name="Otillar R.P."/>
            <person name="Terry A.Y."/>
            <person name="Boore J.L."/>
            <person name="Simakov O."/>
            <person name="Marletaz F."/>
            <person name="Cho S.-J."/>
            <person name="Edsinger-Gonzales E."/>
            <person name="Havlak P."/>
            <person name="Kuo D.-H."/>
            <person name="Larsson T."/>
            <person name="Lv J."/>
            <person name="Arendt D."/>
            <person name="Savage R."/>
            <person name="Osoegawa K."/>
            <person name="de Jong P."/>
            <person name="Lindberg D.R."/>
            <person name="Seaver E.C."/>
            <person name="Weisblat D.A."/>
            <person name="Putnam N.H."/>
            <person name="Grigoriev I.V."/>
            <person name="Rokhsar D.S."/>
        </authorList>
    </citation>
    <scope>NUCLEOTIDE SEQUENCE</scope>
    <source>
        <strain evidence="4">I ESC-2004</strain>
    </source>
</reference>
<dbReference type="InterPro" id="IPR040174">
    <property type="entry name" value="RNLS"/>
</dbReference>
<accession>R7U7D1</accession>
<dbReference type="AlphaFoldDB" id="R7U7D1"/>
<dbReference type="GO" id="GO:0005576">
    <property type="term" value="C:extracellular region"/>
    <property type="evidence" value="ECO:0007669"/>
    <property type="project" value="TreeGrafter"/>
</dbReference>
<dbReference type="SUPFAM" id="SSF51905">
    <property type="entry name" value="FAD/NAD(P)-binding domain"/>
    <property type="match status" value="1"/>
</dbReference>
<dbReference type="InterPro" id="IPR036188">
    <property type="entry name" value="FAD/NAD-bd_sf"/>
</dbReference>
<dbReference type="EnsemblMetazoa" id="CapteT156960">
    <property type="protein sequence ID" value="CapteP156960"/>
    <property type="gene ID" value="CapteG156960"/>
</dbReference>
<dbReference type="PANTHER" id="PTHR23357:SF1">
    <property type="entry name" value="RENALASE"/>
    <property type="match status" value="1"/>
</dbReference>
<dbReference type="Pfam" id="PF01593">
    <property type="entry name" value="Amino_oxidase"/>
    <property type="match status" value="1"/>
</dbReference>
<dbReference type="Gene3D" id="3.90.660.10">
    <property type="match status" value="1"/>
</dbReference>
<evidence type="ECO:0000313" key="3">
    <source>
        <dbReference type="EnsemblMetazoa" id="CapteP156960"/>
    </source>
</evidence>
<organism evidence="2">
    <name type="scientific">Capitella teleta</name>
    <name type="common">Polychaete worm</name>
    <dbReference type="NCBI Taxonomy" id="283909"/>
    <lineage>
        <taxon>Eukaryota</taxon>
        <taxon>Metazoa</taxon>
        <taxon>Spiralia</taxon>
        <taxon>Lophotrochozoa</taxon>
        <taxon>Annelida</taxon>
        <taxon>Polychaeta</taxon>
        <taxon>Sedentaria</taxon>
        <taxon>Scolecida</taxon>
        <taxon>Capitellidae</taxon>
        <taxon>Capitella</taxon>
    </lineage>
</organism>
<evidence type="ECO:0000313" key="4">
    <source>
        <dbReference type="Proteomes" id="UP000014760"/>
    </source>
</evidence>
<dbReference type="STRING" id="283909.R7U7D1"/>
<dbReference type="GO" id="GO:0016651">
    <property type="term" value="F:oxidoreductase activity, acting on NAD(P)H"/>
    <property type="evidence" value="ECO:0007669"/>
    <property type="project" value="InterPro"/>
</dbReference>
<evidence type="ECO:0000259" key="1">
    <source>
        <dbReference type="Pfam" id="PF01593"/>
    </source>
</evidence>
<dbReference type="EMBL" id="AMQN01009986">
    <property type="status" value="NOT_ANNOTATED_CDS"/>
    <property type="molecule type" value="Genomic_DNA"/>
</dbReference>
<proteinExistence type="predicted"/>
<dbReference type="EMBL" id="KB306751">
    <property type="protein sequence ID" value="ELT99581.1"/>
    <property type="molecule type" value="Genomic_DNA"/>
</dbReference>
<dbReference type="Gene3D" id="3.50.50.60">
    <property type="entry name" value="FAD/NAD(P)-binding domain"/>
    <property type="match status" value="1"/>
</dbReference>
<protein>
    <recommendedName>
        <fullName evidence="1">Amine oxidase domain-containing protein</fullName>
    </recommendedName>
</protein>
<dbReference type="OrthoDB" id="2161133at2759"/>
<keyword evidence="4" id="KW-1185">Reference proteome</keyword>
<sequence>MLERVLIVGSGITAAVTASLLRNILPSTCSLSIWDKARGPGGRMATNRCPNNDRCTVDLGVQYISPISSELHDHKSIYNDLLQNGFLSPMRGSIEGENPYDDDATHYVTPKGSGSIVKHFLEAAGAAIRYNHHVDSITLCDNKTWDVCTLGGQKEQFDCVLLTMPAPQILQLKGSIPSLLESQQVAQRLEAVSYSARFALGLFFSPVVTINVPWSVKYVERDPVIRYIAIDNKKRDSDQDVSMVVHTTVPFGLENIERDKDTICQEVVLPRLRELMPDLPTPVSVKNHKWRFSQVHHAYEGKPGAVVLNEAPLLVIGGDSFTYSKLDGCVYSAEKMVKIISAKL</sequence>
<dbReference type="Proteomes" id="UP000014760">
    <property type="component" value="Unassembled WGS sequence"/>
</dbReference>
<feature type="domain" description="Amine oxidase" evidence="1">
    <location>
        <begin position="105"/>
        <end position="296"/>
    </location>
</feature>
<dbReference type="PANTHER" id="PTHR23357">
    <property type="entry name" value="RENALASE"/>
    <property type="match status" value="1"/>
</dbReference>
<dbReference type="Pfam" id="PF13450">
    <property type="entry name" value="NAD_binding_8"/>
    <property type="match status" value="1"/>
</dbReference>
<dbReference type="InterPro" id="IPR002937">
    <property type="entry name" value="Amino_oxidase"/>
</dbReference>
<dbReference type="OMA" id="ICGGDAF"/>
<evidence type="ECO:0000313" key="2">
    <source>
        <dbReference type="EMBL" id="ELT99581.1"/>
    </source>
</evidence>
<gene>
    <name evidence="2" type="ORF">CAPTEDRAFT_156960</name>
</gene>
<name>R7U7D1_CAPTE</name>